<accession>A0A8K0KNQ0</accession>
<keyword evidence="4" id="KW-0963">Cytoplasm</keyword>
<evidence type="ECO:0000259" key="8">
    <source>
        <dbReference type="Pfam" id="PF01593"/>
    </source>
</evidence>
<dbReference type="InterPro" id="IPR002937">
    <property type="entry name" value="Amino_oxidase"/>
</dbReference>
<dbReference type="GO" id="GO:0005737">
    <property type="term" value="C:cytoplasm"/>
    <property type="evidence" value="ECO:0007669"/>
    <property type="project" value="UniProtKB-SubCell"/>
</dbReference>
<evidence type="ECO:0000313" key="9">
    <source>
        <dbReference type="EMBL" id="KAG8238726.1"/>
    </source>
</evidence>
<evidence type="ECO:0000256" key="2">
    <source>
        <dbReference type="ARBA" id="ARBA00004496"/>
    </source>
</evidence>
<protein>
    <recommendedName>
        <fullName evidence="8">Amine oxidase domain-containing protein</fullName>
    </recommendedName>
</protein>
<keyword evidence="6" id="KW-0274">FAD</keyword>
<keyword evidence="10" id="KW-1185">Reference proteome</keyword>
<dbReference type="PANTHER" id="PTHR10742:SF405">
    <property type="entry name" value="PEROXISOMAL N(1)-ACETYL-SPERMINE_SPERMIDINE OXIDASE"/>
    <property type="match status" value="1"/>
</dbReference>
<dbReference type="Pfam" id="PF01593">
    <property type="entry name" value="Amino_oxidase"/>
    <property type="match status" value="1"/>
</dbReference>
<proteinExistence type="inferred from homology"/>
<feature type="domain" description="Amine oxidase" evidence="8">
    <location>
        <begin position="7"/>
        <end position="91"/>
    </location>
</feature>
<dbReference type="PANTHER" id="PTHR10742">
    <property type="entry name" value="FLAVIN MONOAMINE OXIDASE"/>
    <property type="match status" value="1"/>
</dbReference>
<organism evidence="9 10">
    <name type="scientific">Ladona fulva</name>
    <name type="common">Scarce chaser dragonfly</name>
    <name type="synonym">Libellula fulva</name>
    <dbReference type="NCBI Taxonomy" id="123851"/>
    <lineage>
        <taxon>Eukaryota</taxon>
        <taxon>Metazoa</taxon>
        <taxon>Ecdysozoa</taxon>
        <taxon>Arthropoda</taxon>
        <taxon>Hexapoda</taxon>
        <taxon>Insecta</taxon>
        <taxon>Pterygota</taxon>
        <taxon>Palaeoptera</taxon>
        <taxon>Odonata</taxon>
        <taxon>Epiprocta</taxon>
        <taxon>Anisoptera</taxon>
        <taxon>Libelluloidea</taxon>
        <taxon>Libellulidae</taxon>
        <taxon>Ladona</taxon>
    </lineage>
</organism>
<dbReference type="AlphaFoldDB" id="A0A8K0KNQ0"/>
<dbReference type="GO" id="GO:0046592">
    <property type="term" value="F:polyamine oxidase activity"/>
    <property type="evidence" value="ECO:0007669"/>
    <property type="project" value="TreeGrafter"/>
</dbReference>
<dbReference type="OrthoDB" id="5046242at2759"/>
<name>A0A8K0KNQ0_LADFU</name>
<evidence type="ECO:0000256" key="7">
    <source>
        <dbReference type="ARBA" id="ARBA00023002"/>
    </source>
</evidence>
<reference evidence="9" key="2">
    <citation type="submission" date="2017-10" db="EMBL/GenBank/DDBJ databases">
        <title>Ladona fulva Genome sequencing and assembly.</title>
        <authorList>
            <person name="Murali S."/>
            <person name="Richards S."/>
            <person name="Bandaranaike D."/>
            <person name="Bellair M."/>
            <person name="Blankenburg K."/>
            <person name="Chao H."/>
            <person name="Dinh H."/>
            <person name="Doddapaneni H."/>
            <person name="Dugan-Rocha S."/>
            <person name="Elkadiri S."/>
            <person name="Gnanaolivu R."/>
            <person name="Hernandez B."/>
            <person name="Skinner E."/>
            <person name="Javaid M."/>
            <person name="Lee S."/>
            <person name="Li M."/>
            <person name="Ming W."/>
            <person name="Munidasa M."/>
            <person name="Muniz J."/>
            <person name="Nguyen L."/>
            <person name="Hughes D."/>
            <person name="Osuji N."/>
            <person name="Pu L.-L."/>
            <person name="Puazo M."/>
            <person name="Qu C."/>
            <person name="Quiroz J."/>
            <person name="Raj R."/>
            <person name="Weissenberger G."/>
            <person name="Xin Y."/>
            <person name="Zou X."/>
            <person name="Han Y."/>
            <person name="Worley K."/>
            <person name="Muzny D."/>
            <person name="Gibbs R."/>
        </authorList>
    </citation>
    <scope>NUCLEOTIDE SEQUENCE</scope>
    <source>
        <strain evidence="9">Sampled in the wild</strain>
    </source>
</reference>
<evidence type="ECO:0000256" key="4">
    <source>
        <dbReference type="ARBA" id="ARBA00022490"/>
    </source>
</evidence>
<dbReference type="Gene3D" id="3.90.660.10">
    <property type="match status" value="1"/>
</dbReference>
<comment type="cofactor">
    <cofactor evidence="1">
        <name>FAD</name>
        <dbReference type="ChEBI" id="CHEBI:57692"/>
    </cofactor>
</comment>
<evidence type="ECO:0000256" key="1">
    <source>
        <dbReference type="ARBA" id="ARBA00001974"/>
    </source>
</evidence>
<dbReference type="Proteomes" id="UP000792457">
    <property type="component" value="Unassembled WGS sequence"/>
</dbReference>
<sequence length="133" mass="14869">MKIHLLGVESKWFSNPYIRGSYSHTTSKCDESGSAPSILSEPIYSQLISKDKNNVTKHPTLLFAGEATHKCFFSTTHGAYESGKKQAKVILKNYNAAAAGVMLISIYHICKLGNIYRRYIFIAIFDIMSSQNN</sequence>
<dbReference type="InterPro" id="IPR036188">
    <property type="entry name" value="FAD/NAD-bd_sf"/>
</dbReference>
<reference evidence="9" key="1">
    <citation type="submission" date="2013-04" db="EMBL/GenBank/DDBJ databases">
        <authorList>
            <person name="Qu J."/>
            <person name="Murali S.C."/>
            <person name="Bandaranaike D."/>
            <person name="Bellair M."/>
            <person name="Blankenburg K."/>
            <person name="Chao H."/>
            <person name="Dinh H."/>
            <person name="Doddapaneni H."/>
            <person name="Downs B."/>
            <person name="Dugan-Rocha S."/>
            <person name="Elkadiri S."/>
            <person name="Gnanaolivu R.D."/>
            <person name="Hernandez B."/>
            <person name="Javaid M."/>
            <person name="Jayaseelan J.C."/>
            <person name="Lee S."/>
            <person name="Li M."/>
            <person name="Ming W."/>
            <person name="Munidasa M."/>
            <person name="Muniz J."/>
            <person name="Nguyen L."/>
            <person name="Ongeri F."/>
            <person name="Osuji N."/>
            <person name="Pu L.-L."/>
            <person name="Puazo M."/>
            <person name="Qu C."/>
            <person name="Quiroz J."/>
            <person name="Raj R."/>
            <person name="Weissenberger G."/>
            <person name="Xin Y."/>
            <person name="Zou X."/>
            <person name="Han Y."/>
            <person name="Richards S."/>
            <person name="Worley K."/>
            <person name="Muzny D."/>
            <person name="Gibbs R."/>
        </authorList>
    </citation>
    <scope>NUCLEOTIDE SEQUENCE</scope>
    <source>
        <strain evidence="9">Sampled in the wild</strain>
    </source>
</reference>
<evidence type="ECO:0000256" key="6">
    <source>
        <dbReference type="ARBA" id="ARBA00022827"/>
    </source>
</evidence>
<evidence type="ECO:0000313" key="10">
    <source>
        <dbReference type="Proteomes" id="UP000792457"/>
    </source>
</evidence>
<comment type="subcellular location">
    <subcellularLocation>
        <location evidence="2">Cytoplasm</location>
    </subcellularLocation>
</comment>
<dbReference type="InterPro" id="IPR050281">
    <property type="entry name" value="Flavin_monoamine_oxidase"/>
</dbReference>
<keyword evidence="7" id="KW-0560">Oxidoreductase</keyword>
<evidence type="ECO:0000256" key="5">
    <source>
        <dbReference type="ARBA" id="ARBA00022630"/>
    </source>
</evidence>
<comment type="caution">
    <text evidence="9">The sequence shown here is derived from an EMBL/GenBank/DDBJ whole genome shotgun (WGS) entry which is preliminary data.</text>
</comment>
<dbReference type="SUPFAM" id="SSF51905">
    <property type="entry name" value="FAD/NAD(P)-binding domain"/>
    <property type="match status" value="1"/>
</dbReference>
<evidence type="ECO:0000256" key="3">
    <source>
        <dbReference type="ARBA" id="ARBA00005995"/>
    </source>
</evidence>
<comment type="similarity">
    <text evidence="3">Belongs to the flavin monoamine oxidase family.</text>
</comment>
<keyword evidence="5" id="KW-0285">Flavoprotein</keyword>
<dbReference type="Gene3D" id="3.50.50.60">
    <property type="entry name" value="FAD/NAD(P)-binding domain"/>
    <property type="match status" value="1"/>
</dbReference>
<dbReference type="EMBL" id="KZ309421">
    <property type="protein sequence ID" value="KAG8238726.1"/>
    <property type="molecule type" value="Genomic_DNA"/>
</dbReference>
<gene>
    <name evidence="9" type="ORF">J437_LFUL018499</name>
</gene>